<feature type="transmembrane region" description="Helical" evidence="7">
    <location>
        <begin position="86"/>
        <end position="113"/>
    </location>
</feature>
<comment type="similarity">
    <text evidence="2">Belongs to the TspO/BZRP family.</text>
</comment>
<evidence type="ECO:0000256" key="1">
    <source>
        <dbReference type="ARBA" id="ARBA00004141"/>
    </source>
</evidence>
<keyword evidence="4 7" id="KW-1133">Transmembrane helix</keyword>
<keyword evidence="5 7" id="KW-0472">Membrane</keyword>
<reference evidence="8 9" key="1">
    <citation type="submission" date="2024-04" db="EMBL/GenBank/DDBJ databases">
        <authorList>
            <person name="Fracassetti M."/>
        </authorList>
    </citation>
    <scope>NUCLEOTIDE SEQUENCE [LARGE SCALE GENOMIC DNA]</scope>
</reference>
<evidence type="ECO:0000256" key="4">
    <source>
        <dbReference type="ARBA" id="ARBA00022989"/>
    </source>
</evidence>
<evidence type="ECO:0000256" key="6">
    <source>
        <dbReference type="SAM" id="MobiDB-lite"/>
    </source>
</evidence>
<dbReference type="EMBL" id="OZ034820">
    <property type="protein sequence ID" value="CAL1398651.1"/>
    <property type="molecule type" value="Genomic_DNA"/>
</dbReference>
<feature type="compositionally biased region" description="Low complexity" evidence="6">
    <location>
        <begin position="9"/>
        <end position="29"/>
    </location>
</feature>
<comment type="subcellular location">
    <subcellularLocation>
        <location evidence="1">Membrane</location>
        <topology evidence="1">Multi-pass membrane protein</topology>
    </subcellularLocation>
</comment>
<gene>
    <name evidence="8" type="ORF">LTRI10_LOCUS38873</name>
</gene>
<evidence type="ECO:0000256" key="3">
    <source>
        <dbReference type="ARBA" id="ARBA00022692"/>
    </source>
</evidence>
<dbReference type="Gene3D" id="1.20.1260.100">
    <property type="entry name" value="TspO/MBR protein"/>
    <property type="match status" value="1"/>
</dbReference>
<dbReference type="PANTHER" id="PTHR10057:SF0">
    <property type="entry name" value="TRANSLOCATOR PROTEIN"/>
    <property type="match status" value="1"/>
</dbReference>
<keyword evidence="3 7" id="KW-0812">Transmembrane</keyword>
<dbReference type="CDD" id="cd15904">
    <property type="entry name" value="TSPO_MBR"/>
    <property type="match status" value="1"/>
</dbReference>
<evidence type="ECO:0000256" key="7">
    <source>
        <dbReference type="SAM" id="Phobius"/>
    </source>
</evidence>
<dbReference type="FunFam" id="1.20.1260.100:FF:000001">
    <property type="entry name" value="translocator protein 2"/>
    <property type="match status" value="1"/>
</dbReference>
<name>A0AAV2FJZ1_9ROSI</name>
<evidence type="ECO:0000313" key="8">
    <source>
        <dbReference type="EMBL" id="CAL1398651.1"/>
    </source>
</evidence>
<dbReference type="PANTHER" id="PTHR10057">
    <property type="entry name" value="PERIPHERAL-TYPE BENZODIAZEPINE RECEPTOR"/>
    <property type="match status" value="1"/>
</dbReference>
<dbReference type="Pfam" id="PF03073">
    <property type="entry name" value="TspO_MBR"/>
    <property type="match status" value="1"/>
</dbReference>
<evidence type="ECO:0000256" key="2">
    <source>
        <dbReference type="ARBA" id="ARBA00007524"/>
    </source>
</evidence>
<evidence type="ECO:0000313" key="9">
    <source>
        <dbReference type="Proteomes" id="UP001497516"/>
    </source>
</evidence>
<keyword evidence="9" id="KW-1185">Reference proteome</keyword>
<dbReference type="AlphaFoldDB" id="A0AAV2FJZ1"/>
<proteinExistence type="inferred from homology"/>
<dbReference type="InterPro" id="IPR038330">
    <property type="entry name" value="TspO/MBR-related_sf"/>
</dbReference>
<protein>
    <recommendedName>
        <fullName evidence="10">Translocator protein homolog</fullName>
    </recommendedName>
</protein>
<dbReference type="Proteomes" id="UP001497516">
    <property type="component" value="Chromosome 7"/>
</dbReference>
<feature type="region of interest" description="Disordered" evidence="6">
    <location>
        <begin position="1"/>
        <end position="34"/>
    </location>
</feature>
<accession>A0AAV2FJZ1</accession>
<organism evidence="8 9">
    <name type="scientific">Linum trigynum</name>
    <dbReference type="NCBI Taxonomy" id="586398"/>
    <lineage>
        <taxon>Eukaryota</taxon>
        <taxon>Viridiplantae</taxon>
        <taxon>Streptophyta</taxon>
        <taxon>Embryophyta</taxon>
        <taxon>Tracheophyta</taxon>
        <taxon>Spermatophyta</taxon>
        <taxon>Magnoliopsida</taxon>
        <taxon>eudicotyledons</taxon>
        <taxon>Gunneridae</taxon>
        <taxon>Pentapetalae</taxon>
        <taxon>rosids</taxon>
        <taxon>fabids</taxon>
        <taxon>Malpighiales</taxon>
        <taxon>Linaceae</taxon>
        <taxon>Linum</taxon>
    </lineage>
</organism>
<feature type="transmembrane region" description="Helical" evidence="7">
    <location>
        <begin position="44"/>
        <end position="66"/>
    </location>
</feature>
<dbReference type="GO" id="GO:0033013">
    <property type="term" value="P:tetrapyrrole metabolic process"/>
    <property type="evidence" value="ECO:0007669"/>
    <property type="project" value="UniProtKB-ARBA"/>
</dbReference>
<sequence length="207" mass="21913">MDSQINQRTTTASASDNTTTTTMANKPAARGGRREKRMAMAKRGLRSLAVAVGLPLSLTFLSIYFLDRGGGYGRGSGEGGQHVAAFWFPPLWLVHATCLTAALLMGLSGWLVWAEGGFHKQPAALYTYGAQLGLSLVWGPVVFGLGAPSLGLVVCVGVLGALAGCYRHFRGINPIAADLVKPCFAWAAFLAVLNLKLVSSCEEDQLI</sequence>
<evidence type="ECO:0000256" key="5">
    <source>
        <dbReference type="ARBA" id="ARBA00023136"/>
    </source>
</evidence>
<dbReference type="GO" id="GO:0016020">
    <property type="term" value="C:membrane"/>
    <property type="evidence" value="ECO:0007669"/>
    <property type="project" value="UniProtKB-SubCell"/>
</dbReference>
<evidence type="ECO:0008006" key="10">
    <source>
        <dbReference type="Google" id="ProtNLM"/>
    </source>
</evidence>
<dbReference type="InterPro" id="IPR004307">
    <property type="entry name" value="TspO_MBR"/>
</dbReference>